<dbReference type="OrthoDB" id="5460420at2"/>
<evidence type="ECO:0000313" key="4">
    <source>
        <dbReference type="EMBL" id="ABM62934.1"/>
    </source>
</evidence>
<dbReference type="Gene3D" id="1.20.120.160">
    <property type="entry name" value="HPT domain"/>
    <property type="match status" value="1"/>
</dbReference>
<dbReference type="InterPro" id="IPR036641">
    <property type="entry name" value="HPT_dom_sf"/>
</dbReference>
<keyword evidence="2" id="KW-0597">Phosphoprotein</keyword>
<dbReference type="Pfam" id="PF01627">
    <property type="entry name" value="Hpt"/>
    <property type="match status" value="1"/>
</dbReference>
<dbReference type="GO" id="GO:0004672">
    <property type="term" value="F:protein kinase activity"/>
    <property type="evidence" value="ECO:0007669"/>
    <property type="project" value="UniProtKB-ARBA"/>
</dbReference>
<keyword evidence="5" id="KW-1185">Reference proteome</keyword>
<feature type="modified residue" description="Phosphohistidine" evidence="2">
    <location>
        <position position="58"/>
    </location>
</feature>
<evidence type="ECO:0000256" key="1">
    <source>
        <dbReference type="ARBA" id="ARBA00023012"/>
    </source>
</evidence>
<proteinExistence type="predicted"/>
<keyword evidence="1" id="KW-0902">Two-component regulatory system</keyword>
<evidence type="ECO:0000259" key="3">
    <source>
        <dbReference type="PROSITE" id="PS50894"/>
    </source>
</evidence>
<dbReference type="GO" id="GO:0000160">
    <property type="term" value="P:phosphorelay signal transduction system"/>
    <property type="evidence" value="ECO:0007669"/>
    <property type="project" value="UniProtKB-KW"/>
</dbReference>
<gene>
    <name evidence="4" type="ordered locus">Hhal_2170</name>
</gene>
<reference evidence="5" key="1">
    <citation type="submission" date="2006-12" db="EMBL/GenBank/DDBJ databases">
        <title>Complete sequence of Halorhodospira halophila SL1.</title>
        <authorList>
            <consortium name="US DOE Joint Genome Institute"/>
            <person name="Copeland A."/>
            <person name="Lucas S."/>
            <person name="Lapidus A."/>
            <person name="Barry K."/>
            <person name="Detter J.C."/>
            <person name="Glavina del Rio T."/>
            <person name="Hammon N."/>
            <person name="Israni S."/>
            <person name="Dalin E."/>
            <person name="Tice H."/>
            <person name="Pitluck S."/>
            <person name="Saunders E."/>
            <person name="Brettin T."/>
            <person name="Bruce D."/>
            <person name="Han C."/>
            <person name="Tapia R."/>
            <person name="Schmutz J."/>
            <person name="Larimer F."/>
            <person name="Land M."/>
            <person name="Hauser L."/>
            <person name="Kyrpides N."/>
            <person name="Mikhailova N."/>
            <person name="Hoff W."/>
            <person name="Richardson P."/>
        </authorList>
    </citation>
    <scope>NUCLEOTIDE SEQUENCE [LARGE SCALE GENOMIC DNA]</scope>
    <source>
        <strain evidence="5">DSM 244 / SL1</strain>
    </source>
</reference>
<dbReference type="Proteomes" id="UP000000647">
    <property type="component" value="Chromosome"/>
</dbReference>
<protein>
    <submittedName>
        <fullName evidence="4">Hpt protein</fullName>
    </submittedName>
</protein>
<dbReference type="STRING" id="349124.Hhal_2170"/>
<sequence length="117" mass="12789">MSDRPVIDLEELLDNIGRDEQLADMLLERIQQDLPVRLATLRDALDRGDPEAAHQVSHPIKGALASVRAVEARECARNLDDAARTGDLATARACLPGLEQAAERLEAAIKARRARTS</sequence>
<feature type="domain" description="HPt" evidence="3">
    <location>
        <begin position="19"/>
        <end position="112"/>
    </location>
</feature>
<dbReference type="HOGENOM" id="CLU_2081536_0_0_6"/>
<evidence type="ECO:0000313" key="5">
    <source>
        <dbReference type="Proteomes" id="UP000000647"/>
    </source>
</evidence>
<dbReference type="KEGG" id="hha:Hhal_2170"/>
<dbReference type="SUPFAM" id="SSF47226">
    <property type="entry name" value="Histidine-containing phosphotransfer domain, HPT domain"/>
    <property type="match status" value="1"/>
</dbReference>
<name>A1WZ22_HALHL</name>
<accession>A1WZ22</accession>
<dbReference type="eggNOG" id="COG2198">
    <property type="taxonomic scope" value="Bacteria"/>
</dbReference>
<dbReference type="AlphaFoldDB" id="A1WZ22"/>
<dbReference type="PROSITE" id="PS50894">
    <property type="entry name" value="HPT"/>
    <property type="match status" value="1"/>
</dbReference>
<dbReference type="InterPro" id="IPR008207">
    <property type="entry name" value="Sig_transdc_His_kin_Hpt_dom"/>
</dbReference>
<evidence type="ECO:0000256" key="2">
    <source>
        <dbReference type="PROSITE-ProRule" id="PRU00110"/>
    </source>
</evidence>
<organism evidence="4 5">
    <name type="scientific">Halorhodospira halophila (strain DSM 244 / SL1)</name>
    <name type="common">Ectothiorhodospira halophila (strain DSM 244 / SL1)</name>
    <dbReference type="NCBI Taxonomy" id="349124"/>
    <lineage>
        <taxon>Bacteria</taxon>
        <taxon>Pseudomonadati</taxon>
        <taxon>Pseudomonadota</taxon>
        <taxon>Gammaproteobacteria</taxon>
        <taxon>Chromatiales</taxon>
        <taxon>Ectothiorhodospiraceae</taxon>
        <taxon>Halorhodospira</taxon>
    </lineage>
</organism>
<dbReference type="RefSeq" id="WP_011814956.1">
    <property type="nucleotide sequence ID" value="NC_008789.1"/>
</dbReference>
<dbReference type="EMBL" id="CP000544">
    <property type="protein sequence ID" value="ABM62934.1"/>
    <property type="molecule type" value="Genomic_DNA"/>
</dbReference>
<reference evidence="4 5" key="2">
    <citation type="journal article" date="2013" name="Stand. Genomic Sci.">
        <title>Complete genome sequence of Halorhodospira halophila SL1.</title>
        <authorList>
            <person name="Challacombe J.F."/>
            <person name="Majid S."/>
            <person name="Deole R."/>
            <person name="Brettin T.S."/>
            <person name="Bruce D."/>
            <person name="Delano S.F."/>
            <person name="Detter J.C."/>
            <person name="Gleasner C.D."/>
            <person name="Han C.S."/>
            <person name="Misra M."/>
            <person name="Reitenga K.G."/>
            <person name="Mikhailova N."/>
            <person name="Woyke T."/>
            <person name="Pitluck S."/>
            <person name="Nolan M."/>
            <person name="Land M.L."/>
            <person name="Saunders E."/>
            <person name="Tapia R."/>
            <person name="Lapidus A."/>
            <person name="Ivanova N."/>
            <person name="Hoff W.D."/>
        </authorList>
    </citation>
    <scope>NUCLEOTIDE SEQUENCE [LARGE SCALE GENOMIC DNA]</scope>
    <source>
        <strain evidence="5">DSM 244 / SL1</strain>
    </source>
</reference>